<reference evidence="1 2" key="1">
    <citation type="journal article" date="2015" name="Antonie Van Leeuwenhoek">
        <title>Pseudooceanicola atlanticus gen. nov. sp. nov., isolated from surface seawater of the Atlantic Ocean and reclassification of Oceanicola batsensis, Oceanicola marinus, Oceanicola nitratireducens, Oceanicola nanhaiensis, Oceanicola antarcticus and Oceanicola flagellatus, as Pseudooceanicola batsensis comb. nov., Pseudooceanicola marinus comb. nov., Pseudooceanicola nitratireducens comb. nov., Pseudooceanicola nanhaiensis comb. nov., Pseudooceanicola antarcticus comb. nov., and Pseudooceanicola flagellatus comb. nov.</title>
        <authorList>
            <person name="Lai Q."/>
            <person name="Li G."/>
            <person name="Liu X."/>
            <person name="Du Y."/>
            <person name="Sun F."/>
            <person name="Shao Z."/>
        </authorList>
    </citation>
    <scope>NUCLEOTIDE SEQUENCE [LARGE SCALE GENOMIC DNA]</scope>
    <source>
        <strain evidence="1 2">22II-s11g</strain>
    </source>
</reference>
<evidence type="ECO:0008006" key="3">
    <source>
        <dbReference type="Google" id="ProtNLM"/>
    </source>
</evidence>
<dbReference type="eggNOG" id="COG4335">
    <property type="taxonomic scope" value="Bacteria"/>
</dbReference>
<gene>
    <name evidence="1" type="ORF">ATO9_12810</name>
</gene>
<accession>A0A0A0EH34</accession>
<name>A0A0A0EH34_9RHOB</name>
<dbReference type="OrthoDB" id="9797162at2"/>
<comment type="caution">
    <text evidence="1">The sequence shown here is derived from an EMBL/GenBank/DDBJ whole genome shotgun (WGS) entry which is preliminary data.</text>
</comment>
<dbReference type="STRING" id="1461694.ATO9_12810"/>
<proteinExistence type="predicted"/>
<dbReference type="Gene3D" id="1.25.40.290">
    <property type="entry name" value="ARM repeat domains"/>
    <property type="match status" value="1"/>
</dbReference>
<dbReference type="AlphaFoldDB" id="A0A0A0EH34"/>
<keyword evidence="2" id="KW-1185">Reference proteome</keyword>
<organism evidence="1 2">
    <name type="scientific">Pseudooceanicola atlanticus</name>
    <dbReference type="NCBI Taxonomy" id="1461694"/>
    <lineage>
        <taxon>Bacteria</taxon>
        <taxon>Pseudomonadati</taxon>
        <taxon>Pseudomonadota</taxon>
        <taxon>Alphaproteobacteria</taxon>
        <taxon>Rhodobacterales</taxon>
        <taxon>Paracoccaceae</taxon>
        <taxon>Pseudooceanicola</taxon>
    </lineage>
</organism>
<evidence type="ECO:0000313" key="1">
    <source>
        <dbReference type="EMBL" id="KGM48507.1"/>
    </source>
</evidence>
<evidence type="ECO:0000313" key="2">
    <source>
        <dbReference type="Proteomes" id="UP000030004"/>
    </source>
</evidence>
<dbReference type="Proteomes" id="UP000030004">
    <property type="component" value="Unassembled WGS sequence"/>
</dbReference>
<dbReference type="InterPro" id="IPR016024">
    <property type="entry name" value="ARM-type_fold"/>
</dbReference>
<dbReference type="SUPFAM" id="SSF48371">
    <property type="entry name" value="ARM repeat"/>
    <property type="match status" value="1"/>
</dbReference>
<dbReference type="RefSeq" id="WP_043749372.1">
    <property type="nucleotide sequence ID" value="NZ_AQQX01000004.1"/>
</dbReference>
<protein>
    <recommendedName>
        <fullName evidence="3">DNA alkylation repair protein</fullName>
    </recommendedName>
</protein>
<dbReference type="EMBL" id="AQQX01000004">
    <property type="protein sequence ID" value="KGM48507.1"/>
    <property type="molecule type" value="Genomic_DNA"/>
</dbReference>
<sequence length="371" mass="41445">MAQGYSLKDQLFNADKVGYLAGLFRAVDPGFDPDFEARVLARFPELELKQRIAWIAENLVLALPGDFPAAADMIDAALPPPLDPTRTDDDFGDFIFAPLGEYAVLQGLEDHPARALDLIEALTQRFSMEYAIRPFINRWPDATFDRLEDWAGHDSYHVRRLVSEGTRPRLPWGIGIATEMARPMPLLDRLHADRARFVTRSVANHVNDISKKDVRPVLAALNRWKTAGQQDPAELAWITRHALRDLVKKGHPGAMSLLGYRMEAIISGDLDLPATARIGEALEFSVTLTCPEDQPVLVDYVLHFAGPGDRRRRKVHKLAVTELKAGTPLTLSKRHKLPAQSSTYTLHPGPHEIEIQVNGRIRATGVVELTR</sequence>